<accession>A0ABQ6MFK3</accession>
<feature type="non-terminal residue" evidence="2">
    <location>
        <position position="1"/>
    </location>
</feature>
<evidence type="ECO:0000256" key="1">
    <source>
        <dbReference type="SAM" id="MobiDB-lite"/>
    </source>
</evidence>
<reference evidence="2 3" key="1">
    <citation type="journal article" date="2023" name="Commun. Biol.">
        <title>Genome analysis of Parmales, the sister group of diatoms, reveals the evolutionary specialization of diatoms from phago-mixotrophs to photoautotrophs.</title>
        <authorList>
            <person name="Ban H."/>
            <person name="Sato S."/>
            <person name="Yoshikawa S."/>
            <person name="Yamada K."/>
            <person name="Nakamura Y."/>
            <person name="Ichinomiya M."/>
            <person name="Sato N."/>
            <person name="Blanc-Mathieu R."/>
            <person name="Endo H."/>
            <person name="Kuwata A."/>
            <person name="Ogata H."/>
        </authorList>
    </citation>
    <scope>NUCLEOTIDE SEQUENCE [LARGE SCALE GENOMIC DNA]</scope>
</reference>
<evidence type="ECO:0000313" key="3">
    <source>
        <dbReference type="Proteomes" id="UP001165060"/>
    </source>
</evidence>
<organism evidence="2 3">
    <name type="scientific">Tetraparma gracilis</name>
    <dbReference type="NCBI Taxonomy" id="2962635"/>
    <lineage>
        <taxon>Eukaryota</taxon>
        <taxon>Sar</taxon>
        <taxon>Stramenopiles</taxon>
        <taxon>Ochrophyta</taxon>
        <taxon>Bolidophyceae</taxon>
        <taxon>Parmales</taxon>
        <taxon>Triparmaceae</taxon>
        <taxon>Tetraparma</taxon>
    </lineage>
</organism>
<sequence>EKAGAPGPDEKRPTEVKLVESSIDDFNQLMIEERKKELREKRKTKAAKKKEVLDGCDPSDFESVQAKLRQTKKAQGGANFLPGEVDAGGSRPQGASAMSNIRVEVMKTIVNDKKPKGIQIEHTTVAVRKGGETRKKTTARLAPIVKN</sequence>
<dbReference type="Proteomes" id="UP001165060">
    <property type="component" value="Unassembled WGS sequence"/>
</dbReference>
<dbReference type="EMBL" id="BRYB01005491">
    <property type="protein sequence ID" value="GMI25123.1"/>
    <property type="molecule type" value="Genomic_DNA"/>
</dbReference>
<protein>
    <submittedName>
        <fullName evidence="2">Uncharacterized protein</fullName>
    </submittedName>
</protein>
<comment type="caution">
    <text evidence="2">The sequence shown here is derived from an EMBL/GenBank/DDBJ whole genome shotgun (WGS) entry which is preliminary data.</text>
</comment>
<keyword evidence="3" id="KW-1185">Reference proteome</keyword>
<evidence type="ECO:0000313" key="2">
    <source>
        <dbReference type="EMBL" id="GMI25123.1"/>
    </source>
</evidence>
<proteinExistence type="predicted"/>
<name>A0ABQ6MFK3_9STRA</name>
<gene>
    <name evidence="2" type="ORF">TeGR_g9361</name>
</gene>
<feature type="region of interest" description="Disordered" evidence="1">
    <location>
        <begin position="73"/>
        <end position="95"/>
    </location>
</feature>